<dbReference type="AlphaFoldDB" id="A0A6A7BS42"/>
<dbReference type="InterPro" id="IPR000504">
    <property type="entry name" value="RRM_dom"/>
</dbReference>
<proteinExistence type="predicted"/>
<dbReference type="InterPro" id="IPR012677">
    <property type="entry name" value="Nucleotide-bd_a/b_plait_sf"/>
</dbReference>
<dbReference type="Pfam" id="PF00076">
    <property type="entry name" value="RRM_1"/>
    <property type="match status" value="2"/>
</dbReference>
<protein>
    <recommendedName>
        <fullName evidence="4">RRM domain-containing protein</fullName>
    </recommendedName>
</protein>
<feature type="compositionally biased region" description="Basic residues" evidence="3">
    <location>
        <begin position="32"/>
        <end position="44"/>
    </location>
</feature>
<feature type="compositionally biased region" description="Basic and acidic residues" evidence="3">
    <location>
        <begin position="274"/>
        <end position="303"/>
    </location>
</feature>
<dbReference type="InterPro" id="IPR035979">
    <property type="entry name" value="RBD_domain_sf"/>
</dbReference>
<dbReference type="Gene3D" id="3.30.70.330">
    <property type="match status" value="2"/>
</dbReference>
<dbReference type="OrthoDB" id="1875751at2759"/>
<feature type="non-terminal residue" evidence="5">
    <location>
        <position position="1"/>
    </location>
</feature>
<evidence type="ECO:0000313" key="6">
    <source>
        <dbReference type="Proteomes" id="UP000799421"/>
    </source>
</evidence>
<reference evidence="5" key="1">
    <citation type="journal article" date="2020" name="Stud. Mycol.">
        <title>101 Dothideomycetes genomes: a test case for predicting lifestyles and emergence of pathogens.</title>
        <authorList>
            <person name="Haridas S."/>
            <person name="Albert R."/>
            <person name="Binder M."/>
            <person name="Bloem J."/>
            <person name="Labutti K."/>
            <person name="Salamov A."/>
            <person name="Andreopoulos B."/>
            <person name="Baker S."/>
            <person name="Barry K."/>
            <person name="Bills G."/>
            <person name="Bluhm B."/>
            <person name="Cannon C."/>
            <person name="Castanera R."/>
            <person name="Culley D."/>
            <person name="Daum C."/>
            <person name="Ezra D."/>
            <person name="Gonzalez J."/>
            <person name="Henrissat B."/>
            <person name="Kuo A."/>
            <person name="Liang C."/>
            <person name="Lipzen A."/>
            <person name="Lutzoni F."/>
            <person name="Magnuson J."/>
            <person name="Mondo S."/>
            <person name="Nolan M."/>
            <person name="Ohm R."/>
            <person name="Pangilinan J."/>
            <person name="Park H.-J."/>
            <person name="Ramirez L."/>
            <person name="Alfaro M."/>
            <person name="Sun H."/>
            <person name="Tritt A."/>
            <person name="Yoshinaga Y."/>
            <person name="Zwiers L.-H."/>
            <person name="Turgeon B."/>
            <person name="Goodwin S."/>
            <person name="Spatafora J."/>
            <person name="Crous P."/>
            <person name="Grigoriev I."/>
        </authorList>
    </citation>
    <scope>NUCLEOTIDE SEQUENCE</scope>
    <source>
        <strain evidence="5">CBS 480.64</strain>
    </source>
</reference>
<dbReference type="GO" id="GO:0008143">
    <property type="term" value="F:poly(A) binding"/>
    <property type="evidence" value="ECO:0007669"/>
    <property type="project" value="TreeGrafter"/>
</dbReference>
<organism evidence="5 6">
    <name type="scientific">Piedraia hortae CBS 480.64</name>
    <dbReference type="NCBI Taxonomy" id="1314780"/>
    <lineage>
        <taxon>Eukaryota</taxon>
        <taxon>Fungi</taxon>
        <taxon>Dikarya</taxon>
        <taxon>Ascomycota</taxon>
        <taxon>Pezizomycotina</taxon>
        <taxon>Dothideomycetes</taxon>
        <taxon>Dothideomycetidae</taxon>
        <taxon>Capnodiales</taxon>
        <taxon>Piedraiaceae</taxon>
        <taxon>Piedraia</taxon>
    </lineage>
</organism>
<feature type="region of interest" description="Disordered" evidence="3">
    <location>
        <begin position="1"/>
        <end position="77"/>
    </location>
</feature>
<dbReference type="PROSITE" id="PS50102">
    <property type="entry name" value="RRM"/>
    <property type="match status" value="2"/>
</dbReference>
<feature type="domain" description="RRM" evidence="4">
    <location>
        <begin position="185"/>
        <end position="259"/>
    </location>
</feature>
<evidence type="ECO:0000313" key="5">
    <source>
        <dbReference type="EMBL" id="KAF2857328.1"/>
    </source>
</evidence>
<dbReference type="SMART" id="SM00360">
    <property type="entry name" value="RRM"/>
    <property type="match status" value="2"/>
</dbReference>
<accession>A0A6A7BS42</accession>
<keyword evidence="1 2" id="KW-0694">RNA-binding</keyword>
<gene>
    <name evidence="5" type="ORF">K470DRAFT_260938</name>
</gene>
<evidence type="ECO:0000259" key="4">
    <source>
        <dbReference type="PROSITE" id="PS50102"/>
    </source>
</evidence>
<feature type="compositionally biased region" description="Basic and acidic residues" evidence="3">
    <location>
        <begin position="57"/>
        <end position="69"/>
    </location>
</feature>
<dbReference type="SUPFAM" id="SSF54928">
    <property type="entry name" value="RNA-binding domain, RBD"/>
    <property type="match status" value="2"/>
</dbReference>
<dbReference type="PANTHER" id="PTHR23236:SF12">
    <property type="entry name" value="EUKARYOTIC INITIATION FACTOR 4B-RELATED"/>
    <property type="match status" value="1"/>
</dbReference>
<dbReference type="EMBL" id="MU006050">
    <property type="protein sequence ID" value="KAF2857328.1"/>
    <property type="molecule type" value="Genomic_DNA"/>
</dbReference>
<evidence type="ECO:0000256" key="2">
    <source>
        <dbReference type="PROSITE-ProRule" id="PRU00176"/>
    </source>
</evidence>
<keyword evidence="6" id="KW-1185">Reference proteome</keyword>
<dbReference type="PANTHER" id="PTHR23236">
    <property type="entry name" value="EUKARYOTIC TRANSLATION INITIATION FACTOR 4B/4H"/>
    <property type="match status" value="1"/>
</dbReference>
<name>A0A6A7BS42_9PEZI</name>
<sequence length="351" mass="38833">MAKQQESNKKRQRNVEEGKLVIDISLPEPPSKKAKRLEKKKKSKTTTNKPPNPPKQESIHTKETKETPPKKNPSPSIHSIWIANLPFSTTKSTLRTFFASAGITAESITRIHLPTPSKPSNAKNKGFAYVDFTSPAEVEIALSLSETLLSGRKVLVKRASDFTGRPDEGNNKGGDEKRRDAPTSRRLFVGNLGFETTLEDLREYFGTEDCHMATFLDSGKCKGFAWVRVPSVEVAKGFVGGDGGDLLHGRKLRCEYAEDGAVRYVRRFGGGKGGDTKGERKQEGKDEWIEEVDGSKKADEMKKGKGVLNAEQKRAERRKRHDLKVAQKEVQAPSVKRTGAIVQGSGTKIVF</sequence>
<feature type="compositionally biased region" description="Basic and acidic residues" evidence="3">
    <location>
        <begin position="1"/>
        <end position="20"/>
    </location>
</feature>
<dbReference type="Proteomes" id="UP000799421">
    <property type="component" value="Unassembled WGS sequence"/>
</dbReference>
<feature type="region of interest" description="Disordered" evidence="3">
    <location>
        <begin position="162"/>
        <end position="182"/>
    </location>
</feature>
<feature type="domain" description="RRM" evidence="4">
    <location>
        <begin position="78"/>
        <end position="161"/>
    </location>
</feature>
<evidence type="ECO:0000256" key="1">
    <source>
        <dbReference type="ARBA" id="ARBA00022884"/>
    </source>
</evidence>
<feature type="region of interest" description="Disordered" evidence="3">
    <location>
        <begin position="270"/>
        <end position="331"/>
    </location>
</feature>
<evidence type="ECO:0000256" key="3">
    <source>
        <dbReference type="SAM" id="MobiDB-lite"/>
    </source>
</evidence>